<evidence type="ECO:0000313" key="2">
    <source>
        <dbReference type="Proteomes" id="UP000748025"/>
    </source>
</evidence>
<keyword evidence="2" id="KW-1185">Reference proteome</keyword>
<dbReference type="EMBL" id="SRPW01004116">
    <property type="protein sequence ID" value="KAG5985323.1"/>
    <property type="molecule type" value="Genomic_DNA"/>
</dbReference>
<sequence>LYAHHRHPVTSSPYPLRSQILTMRLIPKLLPQRQRLSVNNHCVRLSLLQGVTGQRSALLLCTCGRCSDRRQMHLTIHHHLHQFSFRYFDHSPNGPTRYPFLVLTARLSSSRSGRTPPLTQLQNLRPLYAEPV</sequence>
<protein>
    <submittedName>
        <fullName evidence="1">Uncharacterized protein</fullName>
    </submittedName>
</protein>
<organism evidence="1 2">
    <name type="scientific">Claviceps pusilla</name>
    <dbReference type="NCBI Taxonomy" id="123648"/>
    <lineage>
        <taxon>Eukaryota</taxon>
        <taxon>Fungi</taxon>
        <taxon>Dikarya</taxon>
        <taxon>Ascomycota</taxon>
        <taxon>Pezizomycotina</taxon>
        <taxon>Sordariomycetes</taxon>
        <taxon>Hypocreomycetidae</taxon>
        <taxon>Hypocreales</taxon>
        <taxon>Clavicipitaceae</taxon>
        <taxon>Claviceps</taxon>
    </lineage>
</organism>
<comment type="caution">
    <text evidence="1">The sequence shown here is derived from an EMBL/GenBank/DDBJ whole genome shotgun (WGS) entry which is preliminary data.</text>
</comment>
<proteinExistence type="predicted"/>
<name>A0A9P7N233_9HYPO</name>
<dbReference type="Proteomes" id="UP000748025">
    <property type="component" value="Unassembled WGS sequence"/>
</dbReference>
<feature type="non-terminal residue" evidence="1">
    <location>
        <position position="132"/>
    </location>
</feature>
<feature type="non-terminal residue" evidence="1">
    <location>
        <position position="1"/>
    </location>
</feature>
<dbReference type="AlphaFoldDB" id="A0A9P7N233"/>
<reference evidence="1" key="1">
    <citation type="journal article" date="2020" name="bioRxiv">
        <title>Whole genome comparisons of ergot fungi reveals the divergence and evolution of species within the genus Claviceps are the result of varying mechanisms driving genome evolution and host range expansion.</title>
        <authorList>
            <person name="Wyka S.A."/>
            <person name="Mondo S.J."/>
            <person name="Liu M."/>
            <person name="Dettman J."/>
            <person name="Nalam V."/>
            <person name="Broders K.D."/>
        </authorList>
    </citation>
    <scope>NUCLEOTIDE SEQUENCE</scope>
    <source>
        <strain evidence="1">CCC 602</strain>
    </source>
</reference>
<gene>
    <name evidence="1" type="ORF">E4U43_006085</name>
</gene>
<evidence type="ECO:0000313" key="1">
    <source>
        <dbReference type="EMBL" id="KAG5985323.1"/>
    </source>
</evidence>
<accession>A0A9P7N233</accession>